<name>A0A923PLJ2_9BACT</name>
<evidence type="ECO:0000313" key="3">
    <source>
        <dbReference type="EMBL" id="MBC6992722.1"/>
    </source>
</evidence>
<dbReference type="EMBL" id="JACSIT010000037">
    <property type="protein sequence ID" value="MBC6992722.1"/>
    <property type="molecule type" value="Genomic_DNA"/>
</dbReference>
<reference evidence="3" key="1">
    <citation type="submission" date="2020-08" db="EMBL/GenBank/DDBJ databases">
        <title>Lewinella bacteria from marine environments.</title>
        <authorList>
            <person name="Zhong Y."/>
        </authorList>
    </citation>
    <scope>NUCLEOTIDE SEQUENCE</scope>
    <source>
        <strain evidence="3">KCTC 42187</strain>
    </source>
</reference>
<comment type="caution">
    <text evidence="3">The sequence shown here is derived from an EMBL/GenBank/DDBJ whole genome shotgun (WGS) entry which is preliminary data.</text>
</comment>
<dbReference type="Gene3D" id="2.40.128.110">
    <property type="entry name" value="Lipid/polyisoprenoid-binding, YceI-like"/>
    <property type="match status" value="1"/>
</dbReference>
<proteinExistence type="predicted"/>
<dbReference type="AlphaFoldDB" id="A0A923PLJ2"/>
<keyword evidence="1" id="KW-0732">Signal</keyword>
<dbReference type="RefSeq" id="WP_187464861.1">
    <property type="nucleotide sequence ID" value="NZ_JACSIT010000037.1"/>
</dbReference>
<feature type="chain" id="PRO_5037023247" evidence="1">
    <location>
        <begin position="24"/>
        <end position="181"/>
    </location>
</feature>
<evidence type="ECO:0000313" key="4">
    <source>
        <dbReference type="Proteomes" id="UP000650081"/>
    </source>
</evidence>
<organism evidence="3 4">
    <name type="scientific">Neolewinella lacunae</name>
    <dbReference type="NCBI Taxonomy" id="1517758"/>
    <lineage>
        <taxon>Bacteria</taxon>
        <taxon>Pseudomonadati</taxon>
        <taxon>Bacteroidota</taxon>
        <taxon>Saprospiria</taxon>
        <taxon>Saprospirales</taxon>
        <taxon>Lewinellaceae</taxon>
        <taxon>Neolewinella</taxon>
    </lineage>
</organism>
<dbReference type="InterPro" id="IPR007372">
    <property type="entry name" value="Lipid/polyisoprenoid-bd_YceI"/>
</dbReference>
<dbReference type="SMART" id="SM00867">
    <property type="entry name" value="YceI"/>
    <property type="match status" value="1"/>
</dbReference>
<dbReference type="InterPro" id="IPR036761">
    <property type="entry name" value="TTHA0802/YceI-like_sf"/>
</dbReference>
<gene>
    <name evidence="3" type="ORF">H9S92_00975</name>
</gene>
<sequence length="181" mass="20108">MRFRYFIFLPALLFALLVFGAMASSRVEFPATAPGTITFVGDAGSPNVFTVEQWKFDRLERLDQPLQIGVTATLDMASITCRWKDLEQSLHKKKDYFHSRKFATASITIDGAAPGDTPGSYRANARVKMKGVTREIPIDFTLSGSGPYRLHATATIDRRQFRFTGDGPKDEVPVTVDAVVE</sequence>
<dbReference type="Pfam" id="PF04264">
    <property type="entry name" value="YceI"/>
    <property type="match status" value="1"/>
</dbReference>
<accession>A0A923PLJ2</accession>
<dbReference type="SUPFAM" id="SSF101874">
    <property type="entry name" value="YceI-like"/>
    <property type="match status" value="1"/>
</dbReference>
<protein>
    <submittedName>
        <fullName evidence="3">YceI family protein</fullName>
    </submittedName>
</protein>
<evidence type="ECO:0000259" key="2">
    <source>
        <dbReference type="SMART" id="SM00867"/>
    </source>
</evidence>
<dbReference type="Proteomes" id="UP000650081">
    <property type="component" value="Unassembled WGS sequence"/>
</dbReference>
<keyword evidence="4" id="KW-1185">Reference proteome</keyword>
<evidence type="ECO:0000256" key="1">
    <source>
        <dbReference type="SAM" id="SignalP"/>
    </source>
</evidence>
<feature type="signal peptide" evidence="1">
    <location>
        <begin position="1"/>
        <end position="23"/>
    </location>
</feature>
<feature type="domain" description="Lipid/polyisoprenoid-binding YceI-like" evidence="2">
    <location>
        <begin position="30"/>
        <end position="181"/>
    </location>
</feature>